<name>A0A9N9H8I3_9GLOM</name>
<keyword evidence="2" id="KW-1185">Reference proteome</keyword>
<reference evidence="1" key="1">
    <citation type="submission" date="2021-06" db="EMBL/GenBank/DDBJ databases">
        <authorList>
            <person name="Kallberg Y."/>
            <person name="Tangrot J."/>
            <person name="Rosling A."/>
        </authorList>
    </citation>
    <scope>NUCLEOTIDE SEQUENCE</scope>
    <source>
        <strain evidence="1">UK204</strain>
    </source>
</reference>
<sequence length="170" mass="19661">MCVTGLDGDSLATFEDDPLQEETVELVPLDLTFSLCTCLNGHIQIDQVDTVTWYKVQGPCSGEKGFEAINDICHTIGEWYIIVLERYNNGLSDDRKFESFYHLYGQVSKVEDIRKRLADVLRSEGTSLQDLTVFVRYKARRNKRIHKDELKRTTAKQLYEQCIEPSGYRR</sequence>
<dbReference type="EMBL" id="CAJVPQ010004603">
    <property type="protein sequence ID" value="CAG8655073.1"/>
    <property type="molecule type" value="Genomic_DNA"/>
</dbReference>
<dbReference type="Proteomes" id="UP000789570">
    <property type="component" value="Unassembled WGS sequence"/>
</dbReference>
<comment type="caution">
    <text evidence="1">The sequence shown here is derived from an EMBL/GenBank/DDBJ whole genome shotgun (WGS) entry which is preliminary data.</text>
</comment>
<evidence type="ECO:0000313" key="2">
    <source>
        <dbReference type="Proteomes" id="UP000789570"/>
    </source>
</evidence>
<accession>A0A9N9H8I3</accession>
<protein>
    <submittedName>
        <fullName evidence="1">14586_t:CDS:1</fullName>
    </submittedName>
</protein>
<gene>
    <name evidence="1" type="ORF">FCALED_LOCUS11270</name>
</gene>
<proteinExistence type="predicted"/>
<organism evidence="1 2">
    <name type="scientific">Funneliformis caledonium</name>
    <dbReference type="NCBI Taxonomy" id="1117310"/>
    <lineage>
        <taxon>Eukaryota</taxon>
        <taxon>Fungi</taxon>
        <taxon>Fungi incertae sedis</taxon>
        <taxon>Mucoromycota</taxon>
        <taxon>Glomeromycotina</taxon>
        <taxon>Glomeromycetes</taxon>
        <taxon>Glomerales</taxon>
        <taxon>Glomeraceae</taxon>
        <taxon>Funneliformis</taxon>
    </lineage>
</organism>
<dbReference type="AlphaFoldDB" id="A0A9N9H8I3"/>
<dbReference type="OrthoDB" id="2359551at2759"/>
<evidence type="ECO:0000313" key="1">
    <source>
        <dbReference type="EMBL" id="CAG8655073.1"/>
    </source>
</evidence>